<evidence type="ECO:0000313" key="2">
    <source>
        <dbReference type="EnsemblPlants" id="KEH22936"/>
    </source>
</evidence>
<accession>A0A072U0L9</accession>
<dbReference type="Proteomes" id="UP000002051">
    <property type="component" value="Unassembled WGS sequence"/>
</dbReference>
<protein>
    <submittedName>
        <fullName evidence="1 2">Uncharacterized protein</fullName>
    </submittedName>
</protein>
<sequence length="183" mass="20263">MWLKNWQNPNACSINLVLSIGFIILATSNGKQKPCYMLQNGSDSHISTILKLHCCEALPISIGITPDQPACAEVQSVGSIADVALNFNMLVKNYGLVMLGNKILCIVDKFDHDGYMDVAERFAANIDPVMAILHRKMINWGSVSALKVLIKWKTLPLKHGTCDYSSLRTRMFEGEGIVTGMKY</sequence>
<reference evidence="1 3" key="2">
    <citation type="journal article" date="2014" name="BMC Genomics">
        <title>An improved genome release (version Mt4.0) for the model legume Medicago truncatula.</title>
        <authorList>
            <person name="Tang H."/>
            <person name="Krishnakumar V."/>
            <person name="Bidwell S."/>
            <person name="Rosen B."/>
            <person name="Chan A."/>
            <person name="Zhou S."/>
            <person name="Gentzbittel L."/>
            <person name="Childs K.L."/>
            <person name="Yandell M."/>
            <person name="Gundlach H."/>
            <person name="Mayer K.F."/>
            <person name="Schwartz D.C."/>
            <person name="Town C.D."/>
        </authorList>
    </citation>
    <scope>GENOME REANNOTATION</scope>
    <source>
        <strain evidence="1">A17</strain>
        <strain evidence="2 3">cv. Jemalong A17</strain>
    </source>
</reference>
<gene>
    <name evidence="1" type="ordered locus">MTR_7g062650</name>
</gene>
<dbReference type="HOGENOM" id="CLU_1477284_0_0_1"/>
<name>A0A072U0L9_MEDTR</name>
<dbReference type="EnsemblPlants" id="KEH22936">
    <property type="protein sequence ID" value="KEH22936"/>
    <property type="gene ID" value="MTR_7g062650"/>
</dbReference>
<proteinExistence type="predicted"/>
<keyword evidence="3" id="KW-1185">Reference proteome</keyword>
<organism evidence="1 3">
    <name type="scientific">Medicago truncatula</name>
    <name type="common">Barrel medic</name>
    <name type="synonym">Medicago tribuloides</name>
    <dbReference type="NCBI Taxonomy" id="3880"/>
    <lineage>
        <taxon>Eukaryota</taxon>
        <taxon>Viridiplantae</taxon>
        <taxon>Streptophyta</taxon>
        <taxon>Embryophyta</taxon>
        <taxon>Tracheophyta</taxon>
        <taxon>Spermatophyta</taxon>
        <taxon>Magnoliopsida</taxon>
        <taxon>eudicotyledons</taxon>
        <taxon>Gunneridae</taxon>
        <taxon>Pentapetalae</taxon>
        <taxon>rosids</taxon>
        <taxon>fabids</taxon>
        <taxon>Fabales</taxon>
        <taxon>Fabaceae</taxon>
        <taxon>Papilionoideae</taxon>
        <taxon>50 kb inversion clade</taxon>
        <taxon>NPAAA clade</taxon>
        <taxon>Hologalegina</taxon>
        <taxon>IRL clade</taxon>
        <taxon>Trifolieae</taxon>
        <taxon>Medicago</taxon>
    </lineage>
</organism>
<reference evidence="2" key="3">
    <citation type="submission" date="2015-04" db="UniProtKB">
        <authorList>
            <consortium name="EnsemblPlants"/>
        </authorList>
    </citation>
    <scope>IDENTIFICATION</scope>
    <source>
        <strain evidence="2">cv. Jemalong A17</strain>
    </source>
</reference>
<reference evidence="1 3" key="1">
    <citation type="journal article" date="2011" name="Nature">
        <title>The Medicago genome provides insight into the evolution of rhizobial symbioses.</title>
        <authorList>
            <person name="Young N.D."/>
            <person name="Debelle F."/>
            <person name="Oldroyd G.E."/>
            <person name="Geurts R."/>
            <person name="Cannon S.B."/>
            <person name="Udvardi M.K."/>
            <person name="Benedito V.A."/>
            <person name="Mayer K.F."/>
            <person name="Gouzy J."/>
            <person name="Schoof H."/>
            <person name="Van de Peer Y."/>
            <person name="Proost S."/>
            <person name="Cook D.R."/>
            <person name="Meyers B.C."/>
            <person name="Spannagl M."/>
            <person name="Cheung F."/>
            <person name="De Mita S."/>
            <person name="Krishnakumar V."/>
            <person name="Gundlach H."/>
            <person name="Zhou S."/>
            <person name="Mudge J."/>
            <person name="Bharti A.K."/>
            <person name="Murray J.D."/>
            <person name="Naoumkina M.A."/>
            <person name="Rosen B."/>
            <person name="Silverstein K.A."/>
            <person name="Tang H."/>
            <person name="Rombauts S."/>
            <person name="Zhao P.X."/>
            <person name="Zhou P."/>
            <person name="Barbe V."/>
            <person name="Bardou P."/>
            <person name="Bechner M."/>
            <person name="Bellec A."/>
            <person name="Berger A."/>
            <person name="Berges H."/>
            <person name="Bidwell S."/>
            <person name="Bisseling T."/>
            <person name="Choisne N."/>
            <person name="Couloux A."/>
            <person name="Denny R."/>
            <person name="Deshpande S."/>
            <person name="Dai X."/>
            <person name="Doyle J.J."/>
            <person name="Dudez A.M."/>
            <person name="Farmer A.D."/>
            <person name="Fouteau S."/>
            <person name="Franken C."/>
            <person name="Gibelin C."/>
            <person name="Gish J."/>
            <person name="Goldstein S."/>
            <person name="Gonzalez A.J."/>
            <person name="Green P.J."/>
            <person name="Hallab A."/>
            <person name="Hartog M."/>
            <person name="Hua A."/>
            <person name="Humphray S.J."/>
            <person name="Jeong D.H."/>
            <person name="Jing Y."/>
            <person name="Jocker A."/>
            <person name="Kenton S.M."/>
            <person name="Kim D.J."/>
            <person name="Klee K."/>
            <person name="Lai H."/>
            <person name="Lang C."/>
            <person name="Lin S."/>
            <person name="Macmil S.L."/>
            <person name="Magdelenat G."/>
            <person name="Matthews L."/>
            <person name="McCorrison J."/>
            <person name="Monaghan E.L."/>
            <person name="Mun J.H."/>
            <person name="Najar F.Z."/>
            <person name="Nicholson C."/>
            <person name="Noirot C."/>
            <person name="O'Bleness M."/>
            <person name="Paule C.R."/>
            <person name="Poulain J."/>
            <person name="Prion F."/>
            <person name="Qin B."/>
            <person name="Qu C."/>
            <person name="Retzel E.F."/>
            <person name="Riddle C."/>
            <person name="Sallet E."/>
            <person name="Samain S."/>
            <person name="Samson N."/>
            <person name="Sanders I."/>
            <person name="Saurat O."/>
            <person name="Scarpelli C."/>
            <person name="Schiex T."/>
            <person name="Segurens B."/>
            <person name="Severin A.J."/>
            <person name="Sherrier D.J."/>
            <person name="Shi R."/>
            <person name="Sims S."/>
            <person name="Singer S.R."/>
            <person name="Sinharoy S."/>
            <person name="Sterck L."/>
            <person name="Viollet A."/>
            <person name="Wang B.B."/>
            <person name="Wang K."/>
            <person name="Wang M."/>
            <person name="Wang X."/>
            <person name="Warfsmann J."/>
            <person name="Weissenbach J."/>
            <person name="White D.D."/>
            <person name="White J.D."/>
            <person name="Wiley G.B."/>
            <person name="Wincker P."/>
            <person name="Xing Y."/>
            <person name="Yang L."/>
            <person name="Yao Z."/>
            <person name="Ying F."/>
            <person name="Zhai J."/>
            <person name="Zhou L."/>
            <person name="Zuber A."/>
            <person name="Denarie J."/>
            <person name="Dixon R.A."/>
            <person name="May G.D."/>
            <person name="Schwartz D.C."/>
            <person name="Rogers J."/>
            <person name="Quetier F."/>
            <person name="Town C.D."/>
            <person name="Roe B.A."/>
        </authorList>
    </citation>
    <scope>NUCLEOTIDE SEQUENCE [LARGE SCALE GENOMIC DNA]</scope>
    <source>
        <strain evidence="1">A17</strain>
        <strain evidence="2 3">cv. Jemalong A17</strain>
    </source>
</reference>
<evidence type="ECO:0000313" key="3">
    <source>
        <dbReference type="Proteomes" id="UP000002051"/>
    </source>
</evidence>
<dbReference type="EMBL" id="CM001223">
    <property type="protein sequence ID" value="KEH22936.1"/>
    <property type="molecule type" value="Genomic_DNA"/>
</dbReference>
<evidence type="ECO:0000313" key="1">
    <source>
        <dbReference type="EMBL" id="KEH22936.1"/>
    </source>
</evidence>
<dbReference type="AlphaFoldDB" id="A0A072U0L9"/>